<comment type="caution">
    <text evidence="1">The sequence shown here is derived from an EMBL/GenBank/DDBJ whole genome shotgun (WGS) entry which is preliminary data.</text>
</comment>
<keyword evidence="2" id="KW-1185">Reference proteome</keyword>
<dbReference type="Proteomes" id="UP000823388">
    <property type="component" value="Chromosome 6N"/>
</dbReference>
<protein>
    <submittedName>
        <fullName evidence="1">Uncharacterized protein</fullName>
    </submittedName>
</protein>
<evidence type="ECO:0000313" key="2">
    <source>
        <dbReference type="Proteomes" id="UP000823388"/>
    </source>
</evidence>
<name>A0A8T0QZL5_PANVG</name>
<accession>A0A8T0QZL5</accession>
<organism evidence="1 2">
    <name type="scientific">Panicum virgatum</name>
    <name type="common">Blackwell switchgrass</name>
    <dbReference type="NCBI Taxonomy" id="38727"/>
    <lineage>
        <taxon>Eukaryota</taxon>
        <taxon>Viridiplantae</taxon>
        <taxon>Streptophyta</taxon>
        <taxon>Embryophyta</taxon>
        <taxon>Tracheophyta</taxon>
        <taxon>Spermatophyta</taxon>
        <taxon>Magnoliopsida</taxon>
        <taxon>Liliopsida</taxon>
        <taxon>Poales</taxon>
        <taxon>Poaceae</taxon>
        <taxon>PACMAD clade</taxon>
        <taxon>Panicoideae</taxon>
        <taxon>Panicodae</taxon>
        <taxon>Paniceae</taxon>
        <taxon>Panicinae</taxon>
        <taxon>Panicum</taxon>
        <taxon>Panicum sect. Hiantes</taxon>
    </lineage>
</organism>
<reference evidence="1" key="1">
    <citation type="submission" date="2020-05" db="EMBL/GenBank/DDBJ databases">
        <title>WGS assembly of Panicum virgatum.</title>
        <authorList>
            <person name="Lovell J.T."/>
            <person name="Jenkins J."/>
            <person name="Shu S."/>
            <person name="Juenger T.E."/>
            <person name="Schmutz J."/>
        </authorList>
    </citation>
    <scope>NUCLEOTIDE SEQUENCE</scope>
    <source>
        <strain evidence="1">AP13</strain>
    </source>
</reference>
<evidence type="ECO:0000313" key="1">
    <source>
        <dbReference type="EMBL" id="KAG2578385.1"/>
    </source>
</evidence>
<gene>
    <name evidence="1" type="ORF">PVAP13_6NG073500</name>
</gene>
<sequence length="182" mass="20483">MNLTPGHIFGETQSSLQLDATNKWLDQPMLILLSDGFGKPPVNICIKLSSGFLKDRLSTRELLRRKNMYLQSYDCVVLSQYRGNSDSPLPPLSIGKACWQTIQVQLSDGLHPYLTFESFKDQVNVPFFMESIILMSRSIWMARNDLIFKGCPSTVDSVKRGFKQELSLAALHAPATKSLLLD</sequence>
<dbReference type="EMBL" id="CM029048">
    <property type="protein sequence ID" value="KAG2578385.1"/>
    <property type="molecule type" value="Genomic_DNA"/>
</dbReference>
<dbReference type="AlphaFoldDB" id="A0A8T0QZL5"/>
<proteinExistence type="predicted"/>